<sequence>MPWIHGAPRHPSMAPEQRRAWIQI</sequence>
<name>A0A0A9HXB1_ARUDO</name>
<feature type="region of interest" description="Disordered" evidence="1">
    <location>
        <begin position="1"/>
        <end position="24"/>
    </location>
</feature>
<proteinExistence type="predicted"/>
<protein>
    <submittedName>
        <fullName evidence="2">Uncharacterized protein</fullName>
    </submittedName>
</protein>
<reference evidence="2" key="1">
    <citation type="submission" date="2014-09" db="EMBL/GenBank/DDBJ databases">
        <authorList>
            <person name="Magalhaes I.L.F."/>
            <person name="Oliveira U."/>
            <person name="Santos F.R."/>
            <person name="Vidigal T.H.D.A."/>
            <person name="Brescovit A.D."/>
            <person name="Santos A.J."/>
        </authorList>
    </citation>
    <scope>NUCLEOTIDE SEQUENCE</scope>
    <source>
        <tissue evidence="2">Shoot tissue taken approximately 20 cm above the soil surface</tissue>
    </source>
</reference>
<evidence type="ECO:0000313" key="2">
    <source>
        <dbReference type="EMBL" id="JAE39511.1"/>
    </source>
</evidence>
<accession>A0A0A9HXB1</accession>
<dbReference type="EMBL" id="GBRH01158385">
    <property type="protein sequence ID" value="JAE39511.1"/>
    <property type="molecule type" value="Transcribed_RNA"/>
</dbReference>
<organism evidence="2">
    <name type="scientific">Arundo donax</name>
    <name type="common">Giant reed</name>
    <name type="synonym">Donax arundinaceus</name>
    <dbReference type="NCBI Taxonomy" id="35708"/>
    <lineage>
        <taxon>Eukaryota</taxon>
        <taxon>Viridiplantae</taxon>
        <taxon>Streptophyta</taxon>
        <taxon>Embryophyta</taxon>
        <taxon>Tracheophyta</taxon>
        <taxon>Spermatophyta</taxon>
        <taxon>Magnoliopsida</taxon>
        <taxon>Liliopsida</taxon>
        <taxon>Poales</taxon>
        <taxon>Poaceae</taxon>
        <taxon>PACMAD clade</taxon>
        <taxon>Arundinoideae</taxon>
        <taxon>Arundineae</taxon>
        <taxon>Arundo</taxon>
    </lineage>
</organism>
<evidence type="ECO:0000256" key="1">
    <source>
        <dbReference type="SAM" id="MobiDB-lite"/>
    </source>
</evidence>
<dbReference type="AlphaFoldDB" id="A0A0A9HXB1"/>
<reference evidence="2" key="2">
    <citation type="journal article" date="2015" name="Data Brief">
        <title>Shoot transcriptome of the giant reed, Arundo donax.</title>
        <authorList>
            <person name="Barrero R.A."/>
            <person name="Guerrero F.D."/>
            <person name="Moolhuijzen P."/>
            <person name="Goolsby J.A."/>
            <person name="Tidwell J."/>
            <person name="Bellgard S.E."/>
            <person name="Bellgard M.I."/>
        </authorList>
    </citation>
    <scope>NUCLEOTIDE SEQUENCE</scope>
    <source>
        <tissue evidence="2">Shoot tissue taken approximately 20 cm above the soil surface</tissue>
    </source>
</reference>